<evidence type="ECO:0000313" key="4">
    <source>
        <dbReference type="EMBL" id="AOP35196.1"/>
    </source>
</evidence>
<accession>A0A1D7V037</accession>
<reference evidence="4 5" key="1">
    <citation type="submission" date="2016-04" db="EMBL/GenBank/DDBJ databases">
        <title>Complete genome seqeunce of Leptospira alstonii serovar Room22.</title>
        <authorList>
            <person name="Nally J.E."/>
            <person name="Bayles D.O."/>
            <person name="Hurley D."/>
            <person name="Fanning S."/>
            <person name="McMahon B.J."/>
            <person name="Arent Z."/>
        </authorList>
    </citation>
    <scope>NUCLEOTIDE SEQUENCE [LARGE SCALE GENOMIC DNA]</scope>
    <source>
        <strain evidence="4 5">GWTS #1</strain>
    </source>
</reference>
<gene>
    <name evidence="4" type="ORF">A0128_15920</name>
</gene>
<sequence>MSEKIEKQYNTIIQTFLDRFLKTEYSKITVADIAEDAGMTRANFYSYFTGKEELLWKTFKYVFLENSEKVKELNANTLLSEGKPLTFYLFENVKKNREFYKRIFQESVPYEFHIKLSDFLSEESYRTHSSLREKYENPSFPYQYISHYLSGAVLGLLSHLLRKDLDWDSETISNWFTSLAAPGIVNQLKEG</sequence>
<keyword evidence="1 2" id="KW-0238">DNA-binding</keyword>
<dbReference type="GO" id="GO:0003677">
    <property type="term" value="F:DNA binding"/>
    <property type="evidence" value="ECO:0007669"/>
    <property type="project" value="UniProtKB-UniRule"/>
</dbReference>
<dbReference type="Proteomes" id="UP000094197">
    <property type="component" value="Chromosome 1"/>
</dbReference>
<dbReference type="Pfam" id="PF14278">
    <property type="entry name" value="TetR_C_8"/>
    <property type="match status" value="1"/>
</dbReference>
<dbReference type="RefSeq" id="WP_069608402.1">
    <property type="nucleotide sequence ID" value="NZ_CP015217.1"/>
</dbReference>
<evidence type="ECO:0000256" key="2">
    <source>
        <dbReference type="PROSITE-ProRule" id="PRU00335"/>
    </source>
</evidence>
<dbReference type="OrthoDB" id="3196926at2"/>
<dbReference type="KEGG" id="laj:A0128_15920"/>
<dbReference type="PROSITE" id="PS50977">
    <property type="entry name" value="HTH_TETR_2"/>
    <property type="match status" value="1"/>
</dbReference>
<evidence type="ECO:0000313" key="5">
    <source>
        <dbReference type="Proteomes" id="UP000094197"/>
    </source>
</evidence>
<evidence type="ECO:0000259" key="3">
    <source>
        <dbReference type="PROSITE" id="PS50977"/>
    </source>
</evidence>
<dbReference type="Pfam" id="PF00440">
    <property type="entry name" value="TetR_N"/>
    <property type="match status" value="1"/>
</dbReference>
<feature type="DNA-binding region" description="H-T-H motif" evidence="2">
    <location>
        <begin position="29"/>
        <end position="48"/>
    </location>
</feature>
<feature type="domain" description="HTH tetR-type" evidence="3">
    <location>
        <begin position="6"/>
        <end position="66"/>
    </location>
</feature>
<dbReference type="SUPFAM" id="SSF46689">
    <property type="entry name" value="Homeodomain-like"/>
    <property type="match status" value="1"/>
</dbReference>
<dbReference type="InterPro" id="IPR039532">
    <property type="entry name" value="TetR_C_Firmicutes"/>
</dbReference>
<keyword evidence="5" id="KW-1185">Reference proteome</keyword>
<evidence type="ECO:0000256" key="1">
    <source>
        <dbReference type="ARBA" id="ARBA00023125"/>
    </source>
</evidence>
<dbReference type="InterPro" id="IPR009057">
    <property type="entry name" value="Homeodomain-like_sf"/>
</dbReference>
<dbReference type="PANTHER" id="PTHR43479">
    <property type="entry name" value="ACREF/ENVCD OPERON REPRESSOR-RELATED"/>
    <property type="match status" value="1"/>
</dbReference>
<dbReference type="AlphaFoldDB" id="A0A1D7V037"/>
<dbReference type="InterPro" id="IPR050624">
    <property type="entry name" value="HTH-type_Tx_Regulator"/>
</dbReference>
<dbReference type="EMBL" id="CP015217">
    <property type="protein sequence ID" value="AOP35196.1"/>
    <property type="molecule type" value="Genomic_DNA"/>
</dbReference>
<name>A0A1D7V037_9LEPT</name>
<proteinExistence type="predicted"/>
<protein>
    <recommendedName>
        <fullName evidence="3">HTH tetR-type domain-containing protein</fullName>
    </recommendedName>
</protein>
<dbReference type="InterPro" id="IPR001647">
    <property type="entry name" value="HTH_TetR"/>
</dbReference>
<dbReference type="PANTHER" id="PTHR43479:SF11">
    <property type="entry name" value="ACREF_ENVCD OPERON REPRESSOR-RELATED"/>
    <property type="match status" value="1"/>
</dbReference>
<organism evidence="4 5">
    <name type="scientific">Leptospira tipperaryensis</name>
    <dbReference type="NCBI Taxonomy" id="2564040"/>
    <lineage>
        <taxon>Bacteria</taxon>
        <taxon>Pseudomonadati</taxon>
        <taxon>Spirochaetota</taxon>
        <taxon>Spirochaetia</taxon>
        <taxon>Leptospirales</taxon>
        <taxon>Leptospiraceae</taxon>
        <taxon>Leptospira</taxon>
    </lineage>
</organism>
<dbReference type="Gene3D" id="1.10.357.10">
    <property type="entry name" value="Tetracycline Repressor, domain 2"/>
    <property type="match status" value="1"/>
</dbReference>